<dbReference type="InterPro" id="IPR016035">
    <property type="entry name" value="Acyl_Trfase/lysoPLipase"/>
</dbReference>
<proteinExistence type="predicted"/>
<feature type="short sequence motif" description="DGA/G" evidence="4">
    <location>
        <begin position="205"/>
        <end position="207"/>
    </location>
</feature>
<keyword evidence="1 4" id="KW-0378">Hydrolase</keyword>
<evidence type="ECO:0000256" key="3">
    <source>
        <dbReference type="ARBA" id="ARBA00023098"/>
    </source>
</evidence>
<keyword evidence="3 4" id="KW-0443">Lipid metabolism</keyword>
<dbReference type="GO" id="GO:0047499">
    <property type="term" value="F:calcium-independent phospholipase A2 activity"/>
    <property type="evidence" value="ECO:0007669"/>
    <property type="project" value="TreeGrafter"/>
</dbReference>
<dbReference type="OrthoDB" id="1658288at2759"/>
<dbReference type="GO" id="GO:0019369">
    <property type="term" value="P:arachidonate metabolic process"/>
    <property type="evidence" value="ECO:0007669"/>
    <property type="project" value="TreeGrafter"/>
</dbReference>
<dbReference type="PROSITE" id="PS51635">
    <property type="entry name" value="PNPLA"/>
    <property type="match status" value="1"/>
</dbReference>
<dbReference type="EMBL" id="DF977484">
    <property type="protein sequence ID" value="GAW26599.1"/>
    <property type="molecule type" value="Genomic_DNA"/>
</dbReference>
<dbReference type="Proteomes" id="UP000054516">
    <property type="component" value="Unassembled WGS sequence"/>
</dbReference>
<reference evidence="6" key="1">
    <citation type="submission" date="2016-03" db="EMBL/GenBank/DDBJ databases">
        <title>Draft genome sequence of Rosellinia necatrix.</title>
        <authorList>
            <person name="Kanematsu S."/>
        </authorList>
    </citation>
    <scope>NUCLEOTIDE SEQUENCE [LARGE SCALE GENOMIC DNA]</scope>
    <source>
        <strain evidence="6">W97</strain>
    </source>
</reference>
<organism evidence="6">
    <name type="scientific">Rosellinia necatrix</name>
    <name type="common">White root-rot fungus</name>
    <dbReference type="NCBI Taxonomy" id="77044"/>
    <lineage>
        <taxon>Eukaryota</taxon>
        <taxon>Fungi</taxon>
        <taxon>Dikarya</taxon>
        <taxon>Ascomycota</taxon>
        <taxon>Pezizomycotina</taxon>
        <taxon>Sordariomycetes</taxon>
        <taxon>Xylariomycetidae</taxon>
        <taxon>Xylariales</taxon>
        <taxon>Xylariaceae</taxon>
        <taxon>Rosellinia</taxon>
    </lineage>
</organism>
<feature type="active site" description="Nucleophile" evidence="4">
    <location>
        <position position="63"/>
    </location>
</feature>
<name>A0A1S8A995_ROSNE</name>
<dbReference type="GO" id="GO:0016042">
    <property type="term" value="P:lipid catabolic process"/>
    <property type="evidence" value="ECO:0007669"/>
    <property type="project" value="UniProtKB-UniRule"/>
</dbReference>
<dbReference type="SUPFAM" id="SSF52540">
    <property type="entry name" value="P-loop containing nucleoside triphosphate hydrolases"/>
    <property type="match status" value="1"/>
</dbReference>
<dbReference type="InterPro" id="IPR027417">
    <property type="entry name" value="P-loop_NTPase"/>
</dbReference>
<dbReference type="PANTHER" id="PTHR24185:SF1">
    <property type="entry name" value="CALCIUM-INDEPENDENT PHOSPHOLIPASE A2-GAMMA"/>
    <property type="match status" value="1"/>
</dbReference>
<keyword evidence="2 4" id="KW-0442">Lipid degradation</keyword>
<evidence type="ECO:0000313" key="6">
    <source>
        <dbReference type="EMBL" id="GAW26599.1"/>
    </source>
</evidence>
<feature type="active site" description="Proton acceptor" evidence="4">
    <location>
        <position position="205"/>
    </location>
</feature>
<feature type="short sequence motif" description="GXSXG" evidence="4">
    <location>
        <begin position="61"/>
        <end position="65"/>
    </location>
</feature>
<dbReference type="AlphaFoldDB" id="A0A1S8A995"/>
<evidence type="ECO:0000256" key="4">
    <source>
        <dbReference type="PROSITE-ProRule" id="PRU01161"/>
    </source>
</evidence>
<evidence type="ECO:0000256" key="2">
    <source>
        <dbReference type="ARBA" id="ARBA00022963"/>
    </source>
</evidence>
<dbReference type="Gene3D" id="3.40.1090.10">
    <property type="entry name" value="Cytosolic phospholipase A2 catalytic domain"/>
    <property type="match status" value="1"/>
</dbReference>
<evidence type="ECO:0000313" key="7">
    <source>
        <dbReference type="Proteomes" id="UP000054516"/>
    </source>
</evidence>
<keyword evidence="7" id="KW-1185">Reference proteome</keyword>
<dbReference type="SUPFAM" id="SSF52151">
    <property type="entry name" value="FabD/lysophospholipase-like"/>
    <property type="match status" value="1"/>
</dbReference>
<protein>
    <submittedName>
        <fullName evidence="6">Putative patatin-like phospholipase</fullName>
    </submittedName>
</protein>
<dbReference type="OMA" id="ECISAYN"/>
<feature type="domain" description="PNPLA" evidence="5">
    <location>
        <begin position="15"/>
        <end position="218"/>
    </location>
</feature>
<sequence length="428" mass="47930">MTGGDLGGNNDLCLLSLDGGGVRGLSSLYILRCIMVKMNAERQKRGESDAKPCEVFDLIGGTSTGGLIAILLGRLEMNVDECLTVFKDAMCEIFGRRVHSAKFKLRNGQLQHGFSPDKLKEAIQKALILKNIPIDEPYDNGQERTCRTFVVARRVESNSHVLIRDYTLSGEENYDKLTIVEAALATSAASTFFPPLEANGKLYVDGALGDNNPTPLVYQLAQDTWARDDGRLDSYLNCFISIGTGRPGFSGIESSALAFLSKTLKEIATQTEETEQKFAKTNRCLLNKPEEQVYFRFNVDSGLDSIGLEEHDKADVIEIATFNYLEQYQWRKFELGRCARRISQKQKPDNEWIKPPSATKFSNVPQRHRYFVGRDGDLDTLRRRLSPSTKTAESKPKSCLIHGMGGMGKTQLSRAYSDDSNYDFHFWV</sequence>
<dbReference type="InterPro" id="IPR002641">
    <property type="entry name" value="PNPLA_dom"/>
</dbReference>
<evidence type="ECO:0000256" key="1">
    <source>
        <dbReference type="ARBA" id="ARBA00022801"/>
    </source>
</evidence>
<accession>A0A1S8A995</accession>
<dbReference type="GO" id="GO:0016020">
    <property type="term" value="C:membrane"/>
    <property type="evidence" value="ECO:0007669"/>
    <property type="project" value="TreeGrafter"/>
</dbReference>
<evidence type="ECO:0000259" key="5">
    <source>
        <dbReference type="PROSITE" id="PS51635"/>
    </source>
</evidence>
<dbReference type="GO" id="GO:0046486">
    <property type="term" value="P:glycerolipid metabolic process"/>
    <property type="evidence" value="ECO:0007669"/>
    <property type="project" value="UniProtKB-ARBA"/>
</dbReference>
<dbReference type="STRING" id="77044.A0A1S8A995"/>
<dbReference type="Pfam" id="PF01734">
    <property type="entry name" value="Patatin"/>
    <property type="match status" value="1"/>
</dbReference>
<dbReference type="Gene3D" id="3.40.50.300">
    <property type="entry name" value="P-loop containing nucleotide triphosphate hydrolases"/>
    <property type="match status" value="1"/>
</dbReference>
<gene>
    <name evidence="6" type="ORF">SAMD00023353_3900540</name>
</gene>
<feature type="short sequence motif" description="GXGXXG" evidence="4">
    <location>
        <begin position="19"/>
        <end position="24"/>
    </location>
</feature>
<dbReference type="PANTHER" id="PTHR24185">
    <property type="entry name" value="CALCIUM-INDEPENDENT PHOSPHOLIPASE A2-GAMMA"/>
    <property type="match status" value="1"/>
</dbReference>